<reference evidence="2 3" key="1">
    <citation type="submission" date="2019-03" db="EMBL/GenBank/DDBJ databases">
        <authorList>
            <person name="Kim M.K.M."/>
        </authorList>
    </citation>
    <scope>NUCLEOTIDE SEQUENCE [LARGE SCALE GENOMIC DNA]</scope>
    <source>
        <strain evidence="2 3">18JY21-1</strain>
    </source>
</reference>
<feature type="domain" description="Copper amine oxidase-like N-terminal" evidence="1">
    <location>
        <begin position="31"/>
        <end position="84"/>
    </location>
</feature>
<organism evidence="2 3">
    <name type="scientific">Paenibacillus albiflavus</name>
    <dbReference type="NCBI Taxonomy" id="2545760"/>
    <lineage>
        <taxon>Bacteria</taxon>
        <taxon>Bacillati</taxon>
        <taxon>Bacillota</taxon>
        <taxon>Bacilli</taxon>
        <taxon>Bacillales</taxon>
        <taxon>Paenibacillaceae</taxon>
        <taxon>Paenibacillus</taxon>
    </lineage>
</organism>
<evidence type="ECO:0000313" key="2">
    <source>
        <dbReference type="EMBL" id="TCZ81098.1"/>
    </source>
</evidence>
<comment type="caution">
    <text evidence="2">The sequence shown here is derived from an EMBL/GenBank/DDBJ whole genome shotgun (WGS) entry which is preliminary data.</text>
</comment>
<keyword evidence="3" id="KW-1185">Reference proteome</keyword>
<dbReference type="SUPFAM" id="SSF55383">
    <property type="entry name" value="Copper amine oxidase, domain N"/>
    <property type="match status" value="1"/>
</dbReference>
<gene>
    <name evidence="2" type="ORF">E0485_02125</name>
</gene>
<name>A0A4R4ERM9_9BACL</name>
<dbReference type="Pfam" id="PF07833">
    <property type="entry name" value="Cu_amine_oxidN1"/>
    <property type="match status" value="1"/>
</dbReference>
<dbReference type="InterPro" id="IPR036582">
    <property type="entry name" value="Mao_N_sf"/>
</dbReference>
<protein>
    <submittedName>
        <fullName evidence="2">Copper amine oxidase N-terminal domain-containing protein</fullName>
    </submittedName>
</protein>
<dbReference type="OrthoDB" id="2056865at2"/>
<proteinExistence type="predicted"/>
<sequence>MKKIGLSITAVLFIIGAVNVAYAAEMMTIFIHGKKISSDAVKVENGTTLVPLRVIAEGLDQKVYWDPKTKTVTIDEKEKSSQITQIVVQRDQDIFVTDYPESTSIGQEANQAIIHNLTTLYNQVYRGFLTTDSKSDSTLKTANELNFIKESAATTDGTVSSNYTYVRLNKSSYVPQLGENAPASKDVLFYIDDKKPEDLCVAVQNPETLQEWKVYEAQGYGKWFQKEVDIYLNGSRGL</sequence>
<dbReference type="Proteomes" id="UP000295418">
    <property type="component" value="Unassembled WGS sequence"/>
</dbReference>
<dbReference type="RefSeq" id="WP_132416054.1">
    <property type="nucleotide sequence ID" value="NZ_SKFG01000001.1"/>
</dbReference>
<dbReference type="EMBL" id="SKFG01000001">
    <property type="protein sequence ID" value="TCZ81098.1"/>
    <property type="molecule type" value="Genomic_DNA"/>
</dbReference>
<dbReference type="AlphaFoldDB" id="A0A4R4ERM9"/>
<evidence type="ECO:0000259" key="1">
    <source>
        <dbReference type="Pfam" id="PF07833"/>
    </source>
</evidence>
<dbReference type="Gene3D" id="3.30.457.10">
    <property type="entry name" value="Copper amine oxidase-like, N-terminal domain"/>
    <property type="match status" value="1"/>
</dbReference>
<evidence type="ECO:0000313" key="3">
    <source>
        <dbReference type="Proteomes" id="UP000295418"/>
    </source>
</evidence>
<accession>A0A4R4ERM9</accession>
<dbReference type="InterPro" id="IPR012854">
    <property type="entry name" value="Cu_amine_oxidase-like_N"/>
</dbReference>